<sequence>MHLFHYPSFQYSGRFFTGISKGRYSFLLYRGRFGKLIPVQPAIAVDIKTVENLGRHFLHRGFLHGYVPILVGVVQFPGGHDNLTRIRFPSRRGFRENQRRKGESDDDQRNAKAS</sequence>
<feature type="compositionally biased region" description="Basic and acidic residues" evidence="1">
    <location>
        <begin position="93"/>
        <end position="114"/>
    </location>
</feature>
<dbReference type="KEGG" id="nmu:Nmul_A0653"/>
<organism evidence="2 3">
    <name type="scientific">Nitrosospira multiformis (strain ATCC 25196 / NCIMB 11849 / C 71)</name>
    <dbReference type="NCBI Taxonomy" id="323848"/>
    <lineage>
        <taxon>Bacteria</taxon>
        <taxon>Pseudomonadati</taxon>
        <taxon>Pseudomonadota</taxon>
        <taxon>Betaproteobacteria</taxon>
        <taxon>Nitrosomonadales</taxon>
        <taxon>Nitrosomonadaceae</taxon>
        <taxon>Nitrosospira</taxon>
    </lineage>
</organism>
<protein>
    <submittedName>
        <fullName evidence="2">Uncharacterized protein</fullName>
    </submittedName>
</protein>
<dbReference type="HOGENOM" id="CLU_2118473_0_0_4"/>
<dbReference type="AlphaFoldDB" id="Q2YBB1"/>
<gene>
    <name evidence="2" type="ordered locus">Nmul_A0653</name>
</gene>
<evidence type="ECO:0000313" key="3">
    <source>
        <dbReference type="Proteomes" id="UP000002718"/>
    </source>
</evidence>
<evidence type="ECO:0000256" key="1">
    <source>
        <dbReference type="SAM" id="MobiDB-lite"/>
    </source>
</evidence>
<evidence type="ECO:0000313" key="2">
    <source>
        <dbReference type="EMBL" id="ABB73960.1"/>
    </source>
</evidence>
<reference evidence="3" key="1">
    <citation type="submission" date="2005-08" db="EMBL/GenBank/DDBJ databases">
        <title>Complete sequence of chromosome 1 of Nitrosospira multiformis ATCC 25196.</title>
        <authorList>
            <person name="Copeland A."/>
            <person name="Lucas S."/>
            <person name="Lapidus A."/>
            <person name="Barry K."/>
            <person name="Detter J.C."/>
            <person name="Glavina T."/>
            <person name="Hammon N."/>
            <person name="Israni S."/>
            <person name="Pitluck S."/>
            <person name="Chain P."/>
            <person name="Malfatti S."/>
            <person name="Shin M."/>
            <person name="Vergez L."/>
            <person name="Schmutz J."/>
            <person name="Larimer F."/>
            <person name="Land M."/>
            <person name="Hauser L."/>
            <person name="Kyrpides N."/>
            <person name="Lykidis A."/>
            <person name="Richardson P."/>
        </authorList>
    </citation>
    <scope>NUCLEOTIDE SEQUENCE [LARGE SCALE GENOMIC DNA]</scope>
    <source>
        <strain evidence="3">ATCC 25196 / NCIMB 11849 / C 71</strain>
    </source>
</reference>
<accession>Q2YBB1</accession>
<dbReference type="EMBL" id="CP000103">
    <property type="protein sequence ID" value="ABB73960.1"/>
    <property type="molecule type" value="Genomic_DNA"/>
</dbReference>
<name>Q2YBB1_NITMU</name>
<keyword evidence="3" id="KW-1185">Reference proteome</keyword>
<dbReference type="Proteomes" id="UP000002718">
    <property type="component" value="Chromosome"/>
</dbReference>
<feature type="region of interest" description="Disordered" evidence="1">
    <location>
        <begin position="87"/>
        <end position="114"/>
    </location>
</feature>
<proteinExistence type="predicted"/>
<reference evidence="2 3" key="2">
    <citation type="journal article" date="2008" name="Appl. Environ. Microbiol.">
        <title>Complete genome sequence of Nitrosospira multiformis, an ammonia-oxidizing bacterium from the soil environment.</title>
        <authorList>
            <person name="Norton J.M."/>
            <person name="Klotz M.G."/>
            <person name="Stein L.Y."/>
            <person name="Arp D.J."/>
            <person name="Bottomley P.J."/>
            <person name="Chain P.S."/>
            <person name="Hauser L.J."/>
            <person name="Land M.L."/>
            <person name="Larimer F.W."/>
            <person name="Shin M.W."/>
            <person name="Starkenburg S.R."/>
        </authorList>
    </citation>
    <scope>NUCLEOTIDE SEQUENCE [LARGE SCALE GENOMIC DNA]</scope>
    <source>
        <strain evidence="3">ATCC 25196 / NCIMB 11849 / C 71</strain>
    </source>
</reference>